<feature type="signal peptide" evidence="1">
    <location>
        <begin position="1"/>
        <end position="20"/>
    </location>
</feature>
<protein>
    <submittedName>
        <fullName evidence="2">Uncharacterized protein</fullName>
    </submittedName>
</protein>
<dbReference type="STRING" id="1416779.SAMN05444409_1120"/>
<feature type="chain" id="PRO_5012161570" evidence="1">
    <location>
        <begin position="21"/>
        <end position="235"/>
    </location>
</feature>
<gene>
    <name evidence="2" type="ORF">SAMN05444409_1120</name>
</gene>
<name>A0A1N6F8F1_9FLAO</name>
<evidence type="ECO:0000313" key="2">
    <source>
        <dbReference type="EMBL" id="SIN91563.1"/>
    </source>
</evidence>
<accession>A0A1N6F8F1</accession>
<dbReference type="EMBL" id="FSRK01000001">
    <property type="protein sequence ID" value="SIN91563.1"/>
    <property type="molecule type" value="Genomic_DNA"/>
</dbReference>
<dbReference type="Proteomes" id="UP000185207">
    <property type="component" value="Unassembled WGS sequence"/>
</dbReference>
<reference evidence="3" key="1">
    <citation type="submission" date="2016-11" db="EMBL/GenBank/DDBJ databases">
        <authorList>
            <person name="Varghese N."/>
            <person name="Submissions S."/>
        </authorList>
    </citation>
    <scope>NUCLEOTIDE SEQUENCE [LARGE SCALE GENOMIC DNA]</scope>
    <source>
        <strain evidence="3">DSM 27623</strain>
    </source>
</reference>
<sequence>MKNKLTIAFLLLILISCAQLQTKNPMYICKDCGSFDLGKMTFKENIDVLSSKTEIFKTALVNQNNEEKDADQLAKNDVVKLYKYNFENQRNEILGDKLLNYNNEFFFTGLSILTTADKKILAYRATVFFEGDAKKIDQFITYLQSQNKESRMVQNKMEGDLSVYQWISDKHITQLVRSNQASKEEEMINGKRVVKYTNYVKLNYYNEAFIKNSNQDIVKSDIDFAVYNDKHFQKK</sequence>
<keyword evidence="3" id="KW-1185">Reference proteome</keyword>
<dbReference type="PROSITE" id="PS51257">
    <property type="entry name" value="PROKAR_LIPOPROTEIN"/>
    <property type="match status" value="1"/>
</dbReference>
<keyword evidence="1" id="KW-0732">Signal</keyword>
<organism evidence="2 3">
    <name type="scientific">Epilithonimonas zeae</name>
    <dbReference type="NCBI Taxonomy" id="1416779"/>
    <lineage>
        <taxon>Bacteria</taxon>
        <taxon>Pseudomonadati</taxon>
        <taxon>Bacteroidota</taxon>
        <taxon>Flavobacteriia</taxon>
        <taxon>Flavobacteriales</taxon>
        <taxon>Weeksellaceae</taxon>
        <taxon>Chryseobacterium group</taxon>
        <taxon>Epilithonimonas</taxon>
    </lineage>
</organism>
<evidence type="ECO:0000313" key="3">
    <source>
        <dbReference type="Proteomes" id="UP000185207"/>
    </source>
</evidence>
<evidence type="ECO:0000256" key="1">
    <source>
        <dbReference type="SAM" id="SignalP"/>
    </source>
</evidence>
<proteinExistence type="predicted"/>
<dbReference type="AlphaFoldDB" id="A0A1N6F8F1"/>